<evidence type="ECO:0000313" key="3">
    <source>
        <dbReference type="EMBL" id="CAD9707647.1"/>
    </source>
</evidence>
<reference evidence="3" key="1">
    <citation type="submission" date="2021-01" db="EMBL/GenBank/DDBJ databases">
        <authorList>
            <person name="Corre E."/>
            <person name="Pelletier E."/>
            <person name="Niang G."/>
            <person name="Scheremetjew M."/>
            <person name="Finn R."/>
            <person name="Kale V."/>
            <person name="Holt S."/>
            <person name="Cochrane G."/>
            <person name="Meng A."/>
            <person name="Brown T."/>
            <person name="Cohen L."/>
        </authorList>
    </citation>
    <scope>NUCLEOTIDE SEQUENCE</scope>
    <source>
        <strain evidence="3">CCMP1243</strain>
    </source>
</reference>
<dbReference type="Gene3D" id="1.10.287.370">
    <property type="match status" value="1"/>
</dbReference>
<dbReference type="AlphaFoldDB" id="A0A7S2WV68"/>
<name>A0A7S2WV68_9STRA</name>
<dbReference type="PANTHER" id="PTHR21431:SF0">
    <property type="entry name" value="PREFOLDIN SUBUNIT 6"/>
    <property type="match status" value="1"/>
</dbReference>
<evidence type="ECO:0000256" key="2">
    <source>
        <dbReference type="ARBA" id="ARBA00023186"/>
    </source>
</evidence>
<organism evidence="3">
    <name type="scientific">Rhizochromulina marina</name>
    <dbReference type="NCBI Taxonomy" id="1034831"/>
    <lineage>
        <taxon>Eukaryota</taxon>
        <taxon>Sar</taxon>
        <taxon>Stramenopiles</taxon>
        <taxon>Ochrophyta</taxon>
        <taxon>Dictyochophyceae</taxon>
        <taxon>Rhizochromulinales</taxon>
        <taxon>Rhizochromulina</taxon>
    </lineage>
</organism>
<sequence>MAAKQGAPSAEAKAIEEEMGQYRAIEAKQNDVLMTRQQFIMQLQENDMVKQELDRLGEDAGVFKLIGPVLIRQDLDEAKQNVSKRMDFIKGEIQKTEKIIEKNKQGMQEHGEKVIKMQGDLQAKAAAAARDVIKEAQEEEEVEQD</sequence>
<dbReference type="FunFam" id="1.10.287.370:FF:000003">
    <property type="entry name" value="Prefoldin subunit 6"/>
    <property type="match status" value="1"/>
</dbReference>
<dbReference type="InterPro" id="IPR002777">
    <property type="entry name" value="PFD_beta-like"/>
</dbReference>
<accession>A0A7S2WV68</accession>
<dbReference type="GO" id="GO:0016272">
    <property type="term" value="C:prefoldin complex"/>
    <property type="evidence" value="ECO:0007669"/>
    <property type="project" value="InterPro"/>
</dbReference>
<dbReference type="GO" id="GO:0005737">
    <property type="term" value="C:cytoplasm"/>
    <property type="evidence" value="ECO:0007669"/>
    <property type="project" value="TreeGrafter"/>
</dbReference>
<dbReference type="Pfam" id="PF01920">
    <property type="entry name" value="Prefoldin_2"/>
    <property type="match status" value="1"/>
</dbReference>
<dbReference type="GO" id="GO:0051082">
    <property type="term" value="F:unfolded protein binding"/>
    <property type="evidence" value="ECO:0007669"/>
    <property type="project" value="InterPro"/>
</dbReference>
<dbReference type="SUPFAM" id="SSF46579">
    <property type="entry name" value="Prefoldin"/>
    <property type="match status" value="1"/>
</dbReference>
<keyword evidence="2" id="KW-0143">Chaperone</keyword>
<dbReference type="EMBL" id="HBHJ01028167">
    <property type="protein sequence ID" value="CAD9707647.1"/>
    <property type="molecule type" value="Transcribed_RNA"/>
</dbReference>
<dbReference type="GO" id="GO:0006457">
    <property type="term" value="P:protein folding"/>
    <property type="evidence" value="ECO:0007669"/>
    <property type="project" value="InterPro"/>
</dbReference>
<dbReference type="InterPro" id="IPR009053">
    <property type="entry name" value="Prefoldin"/>
</dbReference>
<comment type="similarity">
    <text evidence="1">Belongs to the prefoldin subunit beta family.</text>
</comment>
<evidence type="ECO:0008006" key="4">
    <source>
        <dbReference type="Google" id="ProtNLM"/>
    </source>
</evidence>
<dbReference type="GO" id="GO:0051131">
    <property type="term" value="P:chaperone-mediated protein complex assembly"/>
    <property type="evidence" value="ECO:0007669"/>
    <property type="project" value="TreeGrafter"/>
</dbReference>
<dbReference type="CDD" id="cd23161">
    <property type="entry name" value="Prefoldin_6"/>
    <property type="match status" value="1"/>
</dbReference>
<dbReference type="PANTHER" id="PTHR21431">
    <property type="entry name" value="PREFOLDIN SUBUNIT 6"/>
    <property type="match status" value="1"/>
</dbReference>
<gene>
    <name evidence="3" type="ORF">RMAR1173_LOCUS18638</name>
</gene>
<dbReference type="GO" id="GO:0051087">
    <property type="term" value="F:protein-folding chaperone binding"/>
    <property type="evidence" value="ECO:0007669"/>
    <property type="project" value="TreeGrafter"/>
</dbReference>
<evidence type="ECO:0000256" key="1">
    <source>
        <dbReference type="ARBA" id="ARBA00008045"/>
    </source>
</evidence>
<protein>
    <recommendedName>
        <fullName evidence="4">Prefoldin subunit 6</fullName>
    </recommendedName>
</protein>
<proteinExistence type="inferred from homology"/>